<comment type="caution">
    <text evidence="2">The sequence shown here is derived from an EMBL/GenBank/DDBJ whole genome shotgun (WGS) entry which is preliminary data.</text>
</comment>
<dbReference type="eggNOG" id="COG0318">
    <property type="taxonomic scope" value="Bacteria"/>
</dbReference>
<accession>S2DF18</accession>
<evidence type="ECO:0000313" key="2">
    <source>
        <dbReference type="EMBL" id="EOZ95600.1"/>
    </source>
</evidence>
<dbReference type="OrthoDB" id="8870348at2"/>
<name>S2DF18_INDAL</name>
<evidence type="ECO:0000313" key="3">
    <source>
        <dbReference type="Proteomes" id="UP000006073"/>
    </source>
</evidence>
<dbReference type="InterPro" id="IPR000873">
    <property type="entry name" value="AMP-dep_synth/lig_dom"/>
</dbReference>
<dbReference type="SUPFAM" id="SSF56801">
    <property type="entry name" value="Acetyl-CoA synthetase-like"/>
    <property type="match status" value="1"/>
</dbReference>
<keyword evidence="2" id="KW-0436">Ligase</keyword>
<dbReference type="RefSeq" id="WP_009033367.1">
    <property type="nucleotide sequence ID" value="NZ_ALWO02000037.1"/>
</dbReference>
<dbReference type="PANTHER" id="PTHR43201:SF32">
    <property type="entry name" value="2-SUCCINYLBENZOATE--COA LIGASE, CHLOROPLASTIC_PEROXISOMAL"/>
    <property type="match status" value="1"/>
</dbReference>
<dbReference type="GO" id="GO:0008756">
    <property type="term" value="F:o-succinylbenzoate-CoA ligase activity"/>
    <property type="evidence" value="ECO:0007669"/>
    <property type="project" value="UniProtKB-EC"/>
</dbReference>
<dbReference type="GO" id="GO:0031956">
    <property type="term" value="F:medium-chain fatty acid-CoA ligase activity"/>
    <property type="evidence" value="ECO:0007669"/>
    <property type="project" value="TreeGrafter"/>
</dbReference>
<dbReference type="InterPro" id="IPR042099">
    <property type="entry name" value="ANL_N_sf"/>
</dbReference>
<dbReference type="AlphaFoldDB" id="S2DF18"/>
<dbReference type="Proteomes" id="UP000006073">
    <property type="component" value="Unassembled WGS sequence"/>
</dbReference>
<dbReference type="EMBL" id="ALWO02000037">
    <property type="protein sequence ID" value="EOZ95600.1"/>
    <property type="molecule type" value="Genomic_DNA"/>
</dbReference>
<keyword evidence="3" id="KW-1185">Reference proteome</keyword>
<gene>
    <name evidence="2" type="ORF">A33Q_2962</name>
</gene>
<dbReference type="GO" id="GO:0006631">
    <property type="term" value="P:fatty acid metabolic process"/>
    <property type="evidence" value="ECO:0007669"/>
    <property type="project" value="TreeGrafter"/>
</dbReference>
<dbReference type="Gene3D" id="3.40.50.12780">
    <property type="entry name" value="N-terminal domain of ligase-like"/>
    <property type="match status" value="1"/>
</dbReference>
<dbReference type="Pfam" id="PF00501">
    <property type="entry name" value="AMP-binding"/>
    <property type="match status" value="1"/>
</dbReference>
<organism evidence="2 3">
    <name type="scientific">Indibacter alkaliphilus (strain CCUG 57479 / KCTC 22604 / LW1)</name>
    <dbReference type="NCBI Taxonomy" id="1189612"/>
    <lineage>
        <taxon>Bacteria</taxon>
        <taxon>Pseudomonadati</taxon>
        <taxon>Bacteroidota</taxon>
        <taxon>Cytophagia</taxon>
        <taxon>Cytophagales</taxon>
        <taxon>Cyclobacteriaceae</taxon>
    </lineage>
</organism>
<dbReference type="Gene3D" id="3.30.300.30">
    <property type="match status" value="1"/>
</dbReference>
<proteinExistence type="predicted"/>
<dbReference type="STRING" id="1189612.A33Q_2962"/>
<protein>
    <submittedName>
        <fullName evidence="2">O-succinylbenzoic acid--CoA ligase</fullName>
        <ecNumber evidence="2">6.2.1.26</ecNumber>
    </submittedName>
</protein>
<dbReference type="EC" id="6.2.1.26" evidence="2"/>
<dbReference type="PANTHER" id="PTHR43201">
    <property type="entry name" value="ACYL-COA SYNTHETASE"/>
    <property type="match status" value="1"/>
</dbReference>
<evidence type="ECO:0000259" key="1">
    <source>
        <dbReference type="Pfam" id="PF00501"/>
    </source>
</evidence>
<sequence length="358" mass="41181">MGKFILENREYSFEEIKNGNWKESDHYFHQTFTFCQQWLKGKETFSIATSGSTGVPKSISIHRSQMKASAETTGKYFKIEHDSKLLCCLNTWMIAGKMMLVRGMEWNATVYLVKANSDPLHDDFLKFPLDFVAMVPLQVRASLDKVEGQVKLKQIKTLIIGGAPINQKLKDDIKSSNLNAFQTYGMTETVSHIALADLRNEDLIYITLPEVQIGLDKENKLWIKAPMSANQVVQTNDLVEILNKSQFKWLGRADFVINSAGVKVYPEQVEEKIQEPIQKQFGDTNFFIAGIPDEKFGQKVSLLLEIAEPENFDPESFNQELRKYINRFHVPRKYFFLKDFIYTKSGKINRPETLNKIL</sequence>
<reference evidence="2 3" key="1">
    <citation type="journal article" date="2013" name="Genome Announc.">
        <title>Draft Genome Sequence of Indibacter alkaliphilus Strain LW1T, Isolated from Lonar Lake, a Haloalkaline Lake in the Buldana District of Maharashtra, India.</title>
        <authorList>
            <person name="Singh A."/>
            <person name="Kumar Jangir P."/>
            <person name="Sharma R."/>
            <person name="Singh A."/>
            <person name="Kumar Pinnaka A."/>
            <person name="Shivaji S."/>
        </authorList>
    </citation>
    <scope>NUCLEOTIDE SEQUENCE [LARGE SCALE GENOMIC DNA]</scope>
    <source>
        <strain evidence="3">CCUG 57479 / KCTC 22604 / LW1</strain>
    </source>
</reference>
<dbReference type="InterPro" id="IPR045851">
    <property type="entry name" value="AMP-bd_C_sf"/>
</dbReference>
<feature type="domain" description="AMP-dependent synthetase/ligase" evidence="1">
    <location>
        <begin position="48"/>
        <end position="197"/>
    </location>
</feature>